<dbReference type="HAMAP" id="MF_01357">
    <property type="entry name" value="NDH1_NuoC"/>
    <property type="match status" value="1"/>
</dbReference>
<evidence type="ECO:0000256" key="5">
    <source>
        <dbReference type="RuleBase" id="RU003582"/>
    </source>
</evidence>
<keyword evidence="3" id="KW-0830">Ubiquinone</keyword>
<name>A0A7S7NKK6_PALFE</name>
<dbReference type="GO" id="GO:0048038">
    <property type="term" value="F:quinone binding"/>
    <property type="evidence" value="ECO:0007669"/>
    <property type="project" value="UniProtKB-KW"/>
</dbReference>
<dbReference type="PANTHER" id="PTHR10884:SF14">
    <property type="entry name" value="NADH DEHYDROGENASE [UBIQUINONE] IRON-SULFUR PROTEIN 3, MITOCHONDRIAL"/>
    <property type="match status" value="1"/>
</dbReference>
<protein>
    <recommendedName>
        <fullName evidence="3">NADH-quinone oxidoreductase subunit C</fullName>
        <ecNumber evidence="3">7.1.1.-</ecNumber>
    </recommendedName>
    <alternativeName>
        <fullName evidence="3">NADH dehydrogenase I subunit C</fullName>
    </alternativeName>
    <alternativeName>
        <fullName evidence="3">NDH-1 subunit C</fullName>
    </alternativeName>
</protein>
<comment type="catalytic activity">
    <reaction evidence="3 5">
        <text>a quinone + NADH + 5 H(+)(in) = a quinol + NAD(+) + 4 H(+)(out)</text>
        <dbReference type="Rhea" id="RHEA:57888"/>
        <dbReference type="ChEBI" id="CHEBI:15378"/>
        <dbReference type="ChEBI" id="CHEBI:24646"/>
        <dbReference type="ChEBI" id="CHEBI:57540"/>
        <dbReference type="ChEBI" id="CHEBI:57945"/>
        <dbReference type="ChEBI" id="CHEBI:132124"/>
    </reaction>
</comment>
<evidence type="ECO:0000256" key="2">
    <source>
        <dbReference type="ARBA" id="ARBA00022448"/>
    </source>
</evidence>
<dbReference type="InterPro" id="IPR020396">
    <property type="entry name" value="NADH_UbQ_OxRdtase_CS"/>
</dbReference>
<dbReference type="Pfam" id="PF00329">
    <property type="entry name" value="Complex1_30kDa"/>
    <property type="match status" value="1"/>
</dbReference>
<dbReference type="EMBL" id="CP063849">
    <property type="protein sequence ID" value="QOY85264.1"/>
    <property type="molecule type" value="Genomic_DNA"/>
</dbReference>
<keyword evidence="3" id="KW-1003">Cell membrane</keyword>
<dbReference type="SUPFAM" id="SSF143243">
    <property type="entry name" value="Nqo5-like"/>
    <property type="match status" value="1"/>
</dbReference>
<comment type="subunit">
    <text evidence="3">NDH-1 is composed of 14 different subunits. Subunits NuoB, C, D, E, F, and G constitute the peripheral sector of the complex.</text>
</comment>
<organism evidence="7 8">
    <name type="scientific">Paludibaculum fermentans</name>
    <dbReference type="NCBI Taxonomy" id="1473598"/>
    <lineage>
        <taxon>Bacteria</taxon>
        <taxon>Pseudomonadati</taxon>
        <taxon>Acidobacteriota</taxon>
        <taxon>Terriglobia</taxon>
        <taxon>Bryobacterales</taxon>
        <taxon>Bryobacteraceae</taxon>
        <taxon>Paludibaculum</taxon>
    </lineage>
</organism>
<dbReference type="GO" id="GO:0008137">
    <property type="term" value="F:NADH dehydrogenase (ubiquinone) activity"/>
    <property type="evidence" value="ECO:0007669"/>
    <property type="project" value="InterPro"/>
</dbReference>
<keyword evidence="8" id="KW-1185">Reference proteome</keyword>
<evidence type="ECO:0000256" key="4">
    <source>
        <dbReference type="RuleBase" id="RU003456"/>
    </source>
</evidence>
<dbReference type="PROSITE" id="PS00542">
    <property type="entry name" value="COMPLEX1_30K"/>
    <property type="match status" value="1"/>
</dbReference>
<comment type="function">
    <text evidence="3">NDH-1 shuttles electrons from NADH, via FMN and iron-sulfur (Fe-S) centers, to quinones in the respiratory chain. The immediate electron acceptor for the enzyme in this species is believed to be ubiquinone. Couples the redox reaction to proton translocation (for every two electrons transferred, four hydrogen ions are translocated across the cytoplasmic membrane), and thus conserves the redox energy in a proton gradient.</text>
</comment>
<keyword evidence="3 4" id="KW-0520">NAD</keyword>
<dbReference type="InterPro" id="IPR037232">
    <property type="entry name" value="NADH_quin_OxRdtase_su_C/D-like"/>
</dbReference>
<keyword evidence="3" id="KW-0472">Membrane</keyword>
<evidence type="ECO:0000256" key="1">
    <source>
        <dbReference type="ARBA" id="ARBA00007569"/>
    </source>
</evidence>
<feature type="domain" description="NADH:ubiquinone oxidoreductase 30kDa subunit" evidence="6">
    <location>
        <begin position="37"/>
        <end position="155"/>
    </location>
</feature>
<keyword evidence="3 5" id="KW-0874">Quinone</keyword>
<dbReference type="InterPro" id="IPR010218">
    <property type="entry name" value="NADH_DH_suC"/>
</dbReference>
<accession>A0A7S7NKK6</accession>
<evidence type="ECO:0000313" key="8">
    <source>
        <dbReference type="Proteomes" id="UP000593892"/>
    </source>
</evidence>
<comment type="similarity">
    <text evidence="1 3 4">Belongs to the complex I 30 kDa subunit family.</text>
</comment>
<proteinExistence type="inferred from homology"/>
<dbReference type="AlphaFoldDB" id="A0A7S7NKK6"/>
<comment type="subcellular location">
    <subcellularLocation>
        <location evidence="3">Cell membrane</location>
        <topology evidence="3">Peripheral membrane protein</topology>
        <orientation evidence="3">Cytoplasmic side</orientation>
    </subcellularLocation>
</comment>
<gene>
    <name evidence="3" type="primary">nuoC</name>
    <name evidence="7" type="ORF">IRI77_20735</name>
</gene>
<dbReference type="InterPro" id="IPR001268">
    <property type="entry name" value="NADH_UbQ_OxRdtase_30kDa_su"/>
</dbReference>
<dbReference type="GO" id="GO:0005886">
    <property type="term" value="C:plasma membrane"/>
    <property type="evidence" value="ECO:0007669"/>
    <property type="project" value="UniProtKB-SubCell"/>
</dbReference>
<evidence type="ECO:0000259" key="6">
    <source>
        <dbReference type="Pfam" id="PF00329"/>
    </source>
</evidence>
<keyword evidence="3 4" id="KW-1278">Translocase</keyword>
<reference evidence="7 8" key="1">
    <citation type="submission" date="2020-10" db="EMBL/GenBank/DDBJ databases">
        <title>Complete genome sequence of Paludibaculum fermentans P105T, a facultatively anaerobic acidobacterium capable of dissimilatory Fe(III) reduction.</title>
        <authorList>
            <person name="Dedysh S.N."/>
            <person name="Beletsky A.V."/>
            <person name="Kulichevskaya I.S."/>
            <person name="Mardanov A.V."/>
            <person name="Ravin N.V."/>
        </authorList>
    </citation>
    <scope>NUCLEOTIDE SEQUENCE [LARGE SCALE GENOMIC DNA]</scope>
    <source>
        <strain evidence="7 8">P105</strain>
    </source>
</reference>
<dbReference type="KEGG" id="pfer:IRI77_20735"/>
<dbReference type="Gene3D" id="3.30.460.80">
    <property type="entry name" value="NADH:ubiquinone oxidoreductase, 30kDa subunit"/>
    <property type="match status" value="1"/>
</dbReference>
<sequence length="162" mass="18581">MLPDNLKDMAVPAAIEAWDSAVVTGGSHEFGETLLFVQPERIVAVCQYLKTQLKFERLSGVTCIDRFPAEPRFEVLYLLHSIARNERLKLKVALGSDAPQVESVTAVWAGADWYEREVFDLFGVKFHNHPNLKRLMMPEDWEGHPLRKDFPVHGHKYSYQND</sequence>
<dbReference type="Proteomes" id="UP000593892">
    <property type="component" value="Chromosome"/>
</dbReference>
<keyword evidence="2 3" id="KW-0813">Transport</keyword>
<dbReference type="GO" id="GO:0050136">
    <property type="term" value="F:NADH dehydrogenase (quinone) (non-electrogenic) activity"/>
    <property type="evidence" value="ECO:0007669"/>
    <property type="project" value="UniProtKB-UniRule"/>
</dbReference>
<dbReference type="NCBIfam" id="TIGR01961">
    <property type="entry name" value="NuoC_fam"/>
    <property type="match status" value="1"/>
</dbReference>
<dbReference type="RefSeq" id="WP_194446934.1">
    <property type="nucleotide sequence ID" value="NZ_CP063849.1"/>
</dbReference>
<evidence type="ECO:0000313" key="7">
    <source>
        <dbReference type="EMBL" id="QOY85264.1"/>
    </source>
</evidence>
<dbReference type="PANTHER" id="PTHR10884">
    <property type="entry name" value="NADH DEHYDROGENASE UBIQUINONE IRON-SULFUR PROTEIN 3"/>
    <property type="match status" value="1"/>
</dbReference>
<evidence type="ECO:0000256" key="3">
    <source>
        <dbReference type="HAMAP-Rule" id="MF_01357"/>
    </source>
</evidence>
<dbReference type="EC" id="7.1.1.-" evidence="3"/>